<dbReference type="PROSITE" id="PS51197">
    <property type="entry name" value="HTH_RRF2_2"/>
    <property type="match status" value="1"/>
</dbReference>
<dbReference type="InterPro" id="IPR036388">
    <property type="entry name" value="WH-like_DNA-bd_sf"/>
</dbReference>
<organism evidence="1 2">
    <name type="scientific">Roseibium album</name>
    <dbReference type="NCBI Taxonomy" id="311410"/>
    <lineage>
        <taxon>Bacteria</taxon>
        <taxon>Pseudomonadati</taxon>
        <taxon>Pseudomonadota</taxon>
        <taxon>Alphaproteobacteria</taxon>
        <taxon>Hyphomicrobiales</taxon>
        <taxon>Stappiaceae</taxon>
        <taxon>Roseibium</taxon>
    </lineage>
</organism>
<dbReference type="PANTHER" id="PTHR33221:SF15">
    <property type="entry name" value="HTH-TYPE TRANSCRIPTIONAL REGULATOR YWGB-RELATED"/>
    <property type="match status" value="1"/>
</dbReference>
<sequence length="151" mass="16322">MPTDSRLPRVLHVLLHLDQTEDPVTSDQIGQMLMTNPALVRRVMGGLRKAGLVSSSKGHGGGWYLVRSLTEISLADVYAALGSPQLFAVGPSSDNPSCLLERAANKATGNALEAAKLVFNTELEKMTVAELVRPHAQTIKAHQRQRNPSTE</sequence>
<gene>
    <name evidence="1" type="primary">ywnA</name>
    <name evidence="1" type="ORF">LA5096_00491</name>
</gene>
<dbReference type="InterPro" id="IPR036390">
    <property type="entry name" value="WH_DNA-bd_sf"/>
</dbReference>
<evidence type="ECO:0000313" key="1">
    <source>
        <dbReference type="EMBL" id="CTQ64700.1"/>
    </source>
</evidence>
<dbReference type="GeneID" id="97667948"/>
<dbReference type="RefSeq" id="WP_055116948.1">
    <property type="nucleotide sequence ID" value="NZ_CXWA01000003.1"/>
</dbReference>
<accession>A0A0M6ZRH2</accession>
<dbReference type="GO" id="GO:0005829">
    <property type="term" value="C:cytosol"/>
    <property type="evidence" value="ECO:0007669"/>
    <property type="project" value="TreeGrafter"/>
</dbReference>
<dbReference type="AlphaFoldDB" id="A0A0M6ZRH2"/>
<dbReference type="Proteomes" id="UP000049983">
    <property type="component" value="Unassembled WGS sequence"/>
</dbReference>
<evidence type="ECO:0000313" key="2">
    <source>
        <dbReference type="Proteomes" id="UP000049983"/>
    </source>
</evidence>
<dbReference type="PANTHER" id="PTHR33221">
    <property type="entry name" value="WINGED HELIX-TURN-HELIX TRANSCRIPTIONAL REGULATOR, RRF2 FAMILY"/>
    <property type="match status" value="1"/>
</dbReference>
<dbReference type="EMBL" id="CXWC01000001">
    <property type="protein sequence ID" value="CTQ64700.1"/>
    <property type="molecule type" value="Genomic_DNA"/>
</dbReference>
<dbReference type="SUPFAM" id="SSF46785">
    <property type="entry name" value="Winged helix' DNA-binding domain"/>
    <property type="match status" value="1"/>
</dbReference>
<keyword evidence="2" id="KW-1185">Reference proteome</keyword>
<dbReference type="STRING" id="311410.LA5095_03122"/>
<dbReference type="GO" id="GO:0003700">
    <property type="term" value="F:DNA-binding transcription factor activity"/>
    <property type="evidence" value="ECO:0007669"/>
    <property type="project" value="TreeGrafter"/>
</dbReference>
<reference evidence="2" key="1">
    <citation type="submission" date="2015-07" db="EMBL/GenBank/DDBJ databases">
        <authorList>
            <person name="Rodrigo-Torres Lidia"/>
            <person name="Arahal R.David."/>
        </authorList>
    </citation>
    <scope>NUCLEOTIDE SEQUENCE [LARGE SCALE GENOMIC DNA]</scope>
    <source>
        <strain evidence="2">CECT 5096</strain>
    </source>
</reference>
<dbReference type="Pfam" id="PF02082">
    <property type="entry name" value="Rrf2"/>
    <property type="match status" value="1"/>
</dbReference>
<proteinExistence type="predicted"/>
<protein>
    <submittedName>
        <fullName evidence="1">Putative HTH-type transcriptional regulator YwnA</fullName>
    </submittedName>
</protein>
<dbReference type="Gene3D" id="1.10.10.10">
    <property type="entry name" value="Winged helix-like DNA-binding domain superfamily/Winged helix DNA-binding domain"/>
    <property type="match status" value="1"/>
</dbReference>
<dbReference type="InterPro" id="IPR000944">
    <property type="entry name" value="Tscrpt_reg_Rrf2"/>
</dbReference>
<name>A0A0M6ZRH2_9HYPH</name>